<dbReference type="EMBL" id="BAABHO010000031">
    <property type="protein sequence ID" value="GAA4797666.1"/>
    <property type="molecule type" value="Genomic_DNA"/>
</dbReference>
<evidence type="ECO:0008006" key="3">
    <source>
        <dbReference type="Google" id="ProtNLM"/>
    </source>
</evidence>
<proteinExistence type="predicted"/>
<protein>
    <recommendedName>
        <fullName evidence="3">Uracil-DNA glycosylase</fullName>
    </recommendedName>
</protein>
<evidence type="ECO:0000313" key="2">
    <source>
        <dbReference type="Proteomes" id="UP001500928"/>
    </source>
</evidence>
<name>A0ABP9BM79_9PSEU</name>
<sequence length="203" mass="22379">MAEASFRLEQEQGRYAPHVRPVNELVDELCRSGDAWMPHVAPVHGGVKARVLTVLRDPGPKTQVGVGSGFLCVENDDPTAQTQMELMAEAGVAAGDVTPWNAYPWYINAAPRAAQLEAGVEPLRRLLLLLPRLVAVLLQGNEAHSSWDRLTKRHPDVARRPQLVVRTFHPSRGALHTPDPDIRAARVAHRRDAWLEVGRALAP</sequence>
<dbReference type="InterPro" id="IPR036895">
    <property type="entry name" value="Uracil-DNA_glycosylase-like_sf"/>
</dbReference>
<keyword evidence="2" id="KW-1185">Reference proteome</keyword>
<reference evidence="2" key="1">
    <citation type="journal article" date="2019" name="Int. J. Syst. Evol. Microbiol.">
        <title>The Global Catalogue of Microorganisms (GCM) 10K type strain sequencing project: providing services to taxonomists for standard genome sequencing and annotation.</title>
        <authorList>
            <consortium name="The Broad Institute Genomics Platform"/>
            <consortium name="The Broad Institute Genome Sequencing Center for Infectious Disease"/>
            <person name="Wu L."/>
            <person name="Ma J."/>
        </authorList>
    </citation>
    <scope>NUCLEOTIDE SEQUENCE [LARGE SCALE GENOMIC DNA]</scope>
    <source>
        <strain evidence="2">JCM 17979</strain>
    </source>
</reference>
<organism evidence="1 2">
    <name type="scientific">Actinomycetospora chlora</name>
    <dbReference type="NCBI Taxonomy" id="663608"/>
    <lineage>
        <taxon>Bacteria</taxon>
        <taxon>Bacillati</taxon>
        <taxon>Actinomycetota</taxon>
        <taxon>Actinomycetes</taxon>
        <taxon>Pseudonocardiales</taxon>
        <taxon>Pseudonocardiaceae</taxon>
        <taxon>Actinomycetospora</taxon>
    </lineage>
</organism>
<gene>
    <name evidence="1" type="ORF">GCM10023200_37380</name>
</gene>
<dbReference type="Proteomes" id="UP001500928">
    <property type="component" value="Unassembled WGS sequence"/>
</dbReference>
<dbReference type="Gene3D" id="3.40.470.10">
    <property type="entry name" value="Uracil-DNA glycosylase-like domain"/>
    <property type="match status" value="1"/>
</dbReference>
<comment type="caution">
    <text evidence="1">The sequence shown here is derived from an EMBL/GenBank/DDBJ whole genome shotgun (WGS) entry which is preliminary data.</text>
</comment>
<evidence type="ECO:0000313" key="1">
    <source>
        <dbReference type="EMBL" id="GAA4797666.1"/>
    </source>
</evidence>
<dbReference type="SUPFAM" id="SSF52141">
    <property type="entry name" value="Uracil-DNA glycosylase-like"/>
    <property type="match status" value="1"/>
</dbReference>
<accession>A0ABP9BM79</accession>